<protein>
    <submittedName>
        <fullName evidence="4">T9SS type A sorting domain-containing protein</fullName>
    </submittedName>
</protein>
<proteinExistence type="predicted"/>
<evidence type="ECO:0000313" key="5">
    <source>
        <dbReference type="Proteomes" id="UP001170959"/>
    </source>
</evidence>
<reference evidence="4" key="2">
    <citation type="journal article" date="2022" name="Sci. Total Environ.">
        <title>Prevalence, transmission, and molecular epidemiology of tet(X)-positive bacteria among humans, animals, and environmental niches in China: An epidemiological, and genomic-based study.</title>
        <authorList>
            <person name="Dong N."/>
            <person name="Zeng Y."/>
            <person name="Cai C."/>
            <person name="Sun C."/>
            <person name="Lu J."/>
            <person name="Liu C."/>
            <person name="Zhou H."/>
            <person name="Sun Q."/>
            <person name="Shu L."/>
            <person name="Wang H."/>
            <person name="Wang Y."/>
            <person name="Wang S."/>
            <person name="Wu C."/>
            <person name="Chan E.W."/>
            <person name="Chen G."/>
            <person name="Shen Z."/>
            <person name="Chen S."/>
            <person name="Zhang R."/>
        </authorList>
    </citation>
    <scope>NUCLEOTIDE SEQUENCE</scope>
    <source>
        <strain evidence="4">R655-4</strain>
    </source>
</reference>
<evidence type="ECO:0000313" key="4">
    <source>
        <dbReference type="EMBL" id="MDM1073150.1"/>
    </source>
</evidence>
<dbReference type="NCBIfam" id="TIGR04183">
    <property type="entry name" value="Por_Secre_tail"/>
    <property type="match status" value="1"/>
</dbReference>
<dbReference type="InterPro" id="IPR026444">
    <property type="entry name" value="Secre_tail"/>
</dbReference>
<dbReference type="Proteomes" id="UP001170959">
    <property type="component" value="Unassembled WGS sequence"/>
</dbReference>
<feature type="chain" id="PRO_5042473450" evidence="2">
    <location>
        <begin position="19"/>
        <end position="308"/>
    </location>
</feature>
<evidence type="ECO:0000256" key="1">
    <source>
        <dbReference type="ARBA" id="ARBA00022729"/>
    </source>
</evidence>
<dbReference type="AlphaFoldDB" id="A0AAJ1QFL6"/>
<name>A0AAJ1QFL6_9FLAO</name>
<evidence type="ECO:0000259" key="3">
    <source>
        <dbReference type="Pfam" id="PF18962"/>
    </source>
</evidence>
<sequence length="308" mass="35091">MKKVYTILLVAASTVSFAQNNTSFEASEGYIVGNMHSQNGWEVSEGNGTILNNQLVSDEQASDGSYSFKNGDQTDFNPQWFPVMGVTKTFEKPADYKNFTISFDAFVTKRNGADFEFTLYTINPETDEFNPVAGLGMENRGYLYITKDIEYGFDYADAAEGWAINKWNNFRIEVKENEIKYYLNDHLVYTGDNFTKMNIHGLTILHNNYGGDAYYDNFKFNTDDLAVNQTEHKEFKLYPNPVKDYLNFDGNFHEQISTIEVLNTAGQLVLKSDNSVKQLNTSSLNSGVYIVKIKLKDGKMMTRKIIKK</sequence>
<comment type="caution">
    <text evidence="4">The sequence shown here is derived from an EMBL/GenBank/DDBJ whole genome shotgun (WGS) entry which is preliminary data.</text>
</comment>
<dbReference type="Gene3D" id="2.60.120.560">
    <property type="entry name" value="Exo-inulinase, domain 1"/>
    <property type="match status" value="1"/>
</dbReference>
<reference evidence="4" key="1">
    <citation type="submission" date="2020-06" db="EMBL/GenBank/DDBJ databases">
        <authorList>
            <person name="Dong N."/>
        </authorList>
    </citation>
    <scope>NUCLEOTIDE SEQUENCE</scope>
    <source>
        <strain evidence="4">R655-4</strain>
    </source>
</reference>
<feature type="signal peptide" evidence="2">
    <location>
        <begin position="1"/>
        <end position="18"/>
    </location>
</feature>
<keyword evidence="1 2" id="KW-0732">Signal</keyword>
<accession>A0AAJ1QFL6</accession>
<feature type="domain" description="Secretion system C-terminal sorting" evidence="3">
    <location>
        <begin position="237"/>
        <end position="306"/>
    </location>
</feature>
<dbReference type="RefSeq" id="WP_159154397.1">
    <property type="nucleotide sequence ID" value="NZ_CP013210.1"/>
</dbReference>
<dbReference type="EMBL" id="JACAGJ010000005">
    <property type="protein sequence ID" value="MDM1073150.1"/>
    <property type="molecule type" value="Genomic_DNA"/>
</dbReference>
<dbReference type="Pfam" id="PF18962">
    <property type="entry name" value="Por_Secre_tail"/>
    <property type="match status" value="1"/>
</dbReference>
<organism evidence="4 5">
    <name type="scientific">Empedobacter brevis</name>
    <dbReference type="NCBI Taxonomy" id="247"/>
    <lineage>
        <taxon>Bacteria</taxon>
        <taxon>Pseudomonadati</taxon>
        <taxon>Bacteroidota</taxon>
        <taxon>Flavobacteriia</taxon>
        <taxon>Flavobacteriales</taxon>
        <taxon>Weeksellaceae</taxon>
        <taxon>Empedobacter</taxon>
    </lineage>
</organism>
<gene>
    <name evidence="4" type="ORF">HX001_11710</name>
</gene>
<evidence type="ECO:0000256" key="2">
    <source>
        <dbReference type="SAM" id="SignalP"/>
    </source>
</evidence>